<keyword evidence="1" id="KW-0676">Redox-active center</keyword>
<dbReference type="EMBL" id="VDCV01000003">
    <property type="protein sequence ID" value="KAB5563966.1"/>
    <property type="molecule type" value="Genomic_DNA"/>
</dbReference>
<gene>
    <name evidence="2" type="ORF">DKX38_004020</name>
</gene>
<dbReference type="InterPro" id="IPR004480">
    <property type="entry name" value="Monothiol_GRX-rel"/>
</dbReference>
<organism evidence="2 3">
    <name type="scientific">Salix brachista</name>
    <dbReference type="NCBI Taxonomy" id="2182728"/>
    <lineage>
        <taxon>Eukaryota</taxon>
        <taxon>Viridiplantae</taxon>
        <taxon>Streptophyta</taxon>
        <taxon>Embryophyta</taxon>
        <taxon>Tracheophyta</taxon>
        <taxon>Spermatophyta</taxon>
        <taxon>Magnoliopsida</taxon>
        <taxon>eudicotyledons</taxon>
        <taxon>Gunneridae</taxon>
        <taxon>Pentapetalae</taxon>
        <taxon>rosids</taxon>
        <taxon>fabids</taxon>
        <taxon>Malpighiales</taxon>
        <taxon>Salicaceae</taxon>
        <taxon>Saliceae</taxon>
        <taxon>Salix</taxon>
    </lineage>
</organism>
<dbReference type="PANTHER" id="PTHR10293:SF16">
    <property type="entry name" value="GLUTAREDOXIN-RELATED PROTEIN 5, MITOCHONDRIAL"/>
    <property type="match status" value="1"/>
</dbReference>
<dbReference type="GO" id="GO:0005759">
    <property type="term" value="C:mitochondrial matrix"/>
    <property type="evidence" value="ECO:0007669"/>
    <property type="project" value="TreeGrafter"/>
</dbReference>
<evidence type="ECO:0000313" key="2">
    <source>
        <dbReference type="EMBL" id="KAB5563966.1"/>
    </source>
</evidence>
<proteinExistence type="predicted"/>
<dbReference type="PANTHER" id="PTHR10293">
    <property type="entry name" value="GLUTAREDOXIN FAMILY MEMBER"/>
    <property type="match status" value="1"/>
</dbReference>
<sequence>MARLLSNAILKGISRASQSPRIVPASLKHVELRFSTTIPNDPDSHADFQPNNKAVNESGSCSGINIKELVDKDVKEHPVVIYMKGYPDLPQCGFSSLAVRVLKQYNVRSLWQPQILPSISSSVISATSASSLACHNAKLTWKCTKLMYCLVIADVPLTARNILEYPDLRTGVKAYRSVRISLLKLNSLQWYCRSSLASSFLLVKAIISSLMMLKYLSACNWPTFPQIFIKGEFIGGSDIIMNMHQTGELKEKFQDIEGKEESE</sequence>
<dbReference type="AlphaFoldDB" id="A0A5N5NC74"/>
<protein>
    <submittedName>
        <fullName evidence="2">Uncharacterized protein</fullName>
    </submittedName>
</protein>
<dbReference type="Gene3D" id="3.40.30.10">
    <property type="entry name" value="Glutaredoxin"/>
    <property type="match status" value="2"/>
</dbReference>
<evidence type="ECO:0000313" key="3">
    <source>
        <dbReference type="Proteomes" id="UP000326939"/>
    </source>
</evidence>
<comment type="caution">
    <text evidence="2">The sequence shown here is derived from an EMBL/GenBank/DDBJ whole genome shotgun (WGS) entry which is preliminary data.</text>
</comment>
<dbReference type="InterPro" id="IPR036249">
    <property type="entry name" value="Thioredoxin-like_sf"/>
</dbReference>
<dbReference type="Proteomes" id="UP000326939">
    <property type="component" value="Chromosome 3"/>
</dbReference>
<name>A0A5N5NC74_9ROSI</name>
<evidence type="ECO:0000256" key="1">
    <source>
        <dbReference type="ARBA" id="ARBA00023284"/>
    </source>
</evidence>
<accession>A0A5N5NC74</accession>
<keyword evidence="3" id="KW-1185">Reference proteome</keyword>
<dbReference type="SUPFAM" id="SSF52833">
    <property type="entry name" value="Thioredoxin-like"/>
    <property type="match status" value="2"/>
</dbReference>
<dbReference type="PROSITE" id="PS51354">
    <property type="entry name" value="GLUTAREDOXIN_2"/>
    <property type="match status" value="1"/>
</dbReference>
<reference evidence="3" key="1">
    <citation type="journal article" date="2019" name="Gigascience">
        <title>De novo genome assembly of the endangered Acer yangbiense, a plant species with extremely small populations endemic to Yunnan Province, China.</title>
        <authorList>
            <person name="Yang J."/>
            <person name="Wariss H.M."/>
            <person name="Tao L."/>
            <person name="Zhang R."/>
            <person name="Yun Q."/>
            <person name="Hollingsworth P."/>
            <person name="Dao Z."/>
            <person name="Luo G."/>
            <person name="Guo H."/>
            <person name="Ma Y."/>
            <person name="Sun W."/>
        </authorList>
    </citation>
    <scope>NUCLEOTIDE SEQUENCE [LARGE SCALE GENOMIC DNA]</scope>
    <source>
        <strain evidence="3">cv. br00</strain>
    </source>
</reference>